<evidence type="ECO:0000256" key="1">
    <source>
        <dbReference type="SAM" id="MobiDB-lite"/>
    </source>
</evidence>
<protein>
    <submittedName>
        <fullName evidence="2">Uncharacterized protein</fullName>
    </submittedName>
</protein>
<dbReference type="Proteomes" id="UP000319210">
    <property type="component" value="Unassembled WGS sequence"/>
</dbReference>
<gene>
    <name evidence="2" type="ORF">SCA03_30040</name>
</gene>
<organism evidence="2 3">
    <name type="scientific">Streptomyces cacaoi</name>
    <dbReference type="NCBI Taxonomy" id="1898"/>
    <lineage>
        <taxon>Bacteria</taxon>
        <taxon>Bacillati</taxon>
        <taxon>Actinomycetota</taxon>
        <taxon>Actinomycetes</taxon>
        <taxon>Kitasatosporales</taxon>
        <taxon>Streptomycetaceae</taxon>
        <taxon>Streptomyces</taxon>
    </lineage>
</organism>
<evidence type="ECO:0000313" key="2">
    <source>
        <dbReference type="EMBL" id="GEB50453.1"/>
    </source>
</evidence>
<reference evidence="2 3" key="1">
    <citation type="submission" date="2019-06" db="EMBL/GenBank/DDBJ databases">
        <title>Whole genome shotgun sequence of Streptomyces cacaoi subsp. cacaoi NBRC 12748.</title>
        <authorList>
            <person name="Hosoyama A."/>
            <person name="Uohara A."/>
            <person name="Ohji S."/>
            <person name="Ichikawa N."/>
        </authorList>
    </citation>
    <scope>NUCLEOTIDE SEQUENCE [LARGE SCALE GENOMIC DNA]</scope>
    <source>
        <strain evidence="2 3">NBRC 12748</strain>
    </source>
</reference>
<keyword evidence="3" id="KW-1185">Reference proteome</keyword>
<dbReference type="RefSeq" id="WP_141275432.1">
    <property type="nucleotide sequence ID" value="NZ_BJMM01000012.1"/>
</dbReference>
<evidence type="ECO:0000313" key="3">
    <source>
        <dbReference type="Proteomes" id="UP000319210"/>
    </source>
</evidence>
<sequence length="198" mass="21539">MANQSNAMPPSLVRELADIQRRLSALERSPRQGSVNEPLPVGNSSSRDLEGTAGVLGYVNSTGMNMEVVHVAFPFFIPESGGKLADVSAEFWLESALGGRTDSLAVSTSKVGDYYTHLASFCWIHSDPIGFDDSWIWKTIRVHYKATKRDKESGLCVFAGPPSYAVGFPLGTYAEESISGHPQVDGSLTLIRNNPIYQ</sequence>
<dbReference type="EMBL" id="BJMM01000012">
    <property type="protein sequence ID" value="GEB50453.1"/>
    <property type="molecule type" value="Genomic_DNA"/>
</dbReference>
<dbReference type="AlphaFoldDB" id="A0A4Y3R101"/>
<comment type="caution">
    <text evidence="2">The sequence shown here is derived from an EMBL/GenBank/DDBJ whole genome shotgun (WGS) entry which is preliminary data.</text>
</comment>
<dbReference type="OrthoDB" id="4116477at2"/>
<accession>A0A4Y3R101</accession>
<name>A0A4Y3R101_STRCI</name>
<feature type="region of interest" description="Disordered" evidence="1">
    <location>
        <begin position="27"/>
        <end position="48"/>
    </location>
</feature>
<proteinExistence type="predicted"/>